<dbReference type="PATRIC" id="fig|1789004.3.peg.2026"/>
<dbReference type="STRING" id="1789004.FEMY_19670"/>
<proteinExistence type="predicted"/>
<comment type="caution">
    <text evidence="1">The sequence shown here is derived from an EMBL/GenBank/DDBJ whole genome shotgun (WGS) entry which is preliminary data.</text>
</comment>
<name>A0A149VWF9_9PROT</name>
<evidence type="ECO:0000313" key="2">
    <source>
        <dbReference type="Proteomes" id="UP000075653"/>
    </source>
</evidence>
<organism evidence="1 2">
    <name type="scientific">Ferrovum myxofaciens</name>
    <dbReference type="NCBI Taxonomy" id="416213"/>
    <lineage>
        <taxon>Bacteria</taxon>
        <taxon>Pseudomonadati</taxon>
        <taxon>Pseudomonadota</taxon>
        <taxon>Betaproteobacteria</taxon>
        <taxon>Ferrovales</taxon>
        <taxon>Ferrovaceae</taxon>
        <taxon>Ferrovum</taxon>
    </lineage>
</organism>
<dbReference type="AlphaFoldDB" id="A0A149VWF9"/>
<sequence length="282" mass="30440">MPLQLISGPVVEPVSLLEAKAHLRVDIPDDDALISALIVAARMHAETVTRRALIAQSWKLVLDSFPGPTLIGIPWGKPFTLPGHAIILEKSQVRVVTAIQYLDMSGVIQVMPPANYTVDLTSEPCRITPVFGQIWPIPMPQIGAVEVDFSAGYAEPFMADATNGTLSIQGPWFPTQPFVLSNSGGTLPSPLQPATNYWIASVITPGVYTLAATPEGPAITLTDTGSGTNLVGSVPEGIRAWIKIRVGSLYQHREEMAAFDKTGKVMPLPFMDRLLDPYTVVF</sequence>
<keyword evidence="2" id="KW-1185">Reference proteome</keyword>
<dbReference type="InterPro" id="IPR011738">
    <property type="entry name" value="Phage_CHP"/>
</dbReference>
<dbReference type="NCBIfam" id="TIGR02215">
    <property type="entry name" value="phage_chp_gp8"/>
    <property type="match status" value="1"/>
</dbReference>
<dbReference type="InterPro" id="IPR021146">
    <property type="entry name" value="Phage_gp6-like_head-tail"/>
</dbReference>
<dbReference type="CDD" id="cd08054">
    <property type="entry name" value="gp6"/>
    <property type="match status" value="2"/>
</dbReference>
<reference evidence="1 2" key="1">
    <citation type="submission" date="2016-01" db="EMBL/GenBank/DDBJ databases">
        <title>Genome sequence of the acidophilic iron oxidising Ferrovum strain Z-31.</title>
        <authorList>
            <person name="Poehlein A."/>
            <person name="Ullrich S.R."/>
            <person name="Schloemann M."/>
            <person name="Muehling M."/>
            <person name="Daniel R."/>
        </authorList>
    </citation>
    <scope>NUCLEOTIDE SEQUENCE [LARGE SCALE GENOMIC DNA]</scope>
    <source>
        <strain evidence="1 2">Z-31</strain>
    </source>
</reference>
<dbReference type="Pfam" id="PF05135">
    <property type="entry name" value="Phage_connect_1"/>
    <property type="match status" value="1"/>
</dbReference>
<dbReference type="Proteomes" id="UP000075653">
    <property type="component" value="Unassembled WGS sequence"/>
</dbReference>
<evidence type="ECO:0008006" key="3">
    <source>
        <dbReference type="Google" id="ProtNLM"/>
    </source>
</evidence>
<dbReference type="NCBIfam" id="TIGR01560">
    <property type="entry name" value="put_DNA_pack"/>
    <property type="match status" value="1"/>
</dbReference>
<dbReference type="Gene3D" id="1.10.3230.30">
    <property type="entry name" value="Phage gp6-like head-tail connector protein"/>
    <property type="match status" value="1"/>
</dbReference>
<gene>
    <name evidence="1" type="ORF">FEMY_19670</name>
</gene>
<protein>
    <recommendedName>
        <fullName evidence="3">PhiE125 gp8 family phage protein</fullName>
    </recommendedName>
</protein>
<dbReference type="EMBL" id="LRRD01000054">
    <property type="protein sequence ID" value="KXW57508.1"/>
    <property type="molecule type" value="Genomic_DNA"/>
</dbReference>
<dbReference type="InterPro" id="IPR006450">
    <property type="entry name" value="Phage_HK97_gp6-like"/>
</dbReference>
<accession>A0A149VWF9</accession>
<dbReference type="RefSeq" id="WP_062188382.1">
    <property type="nucleotide sequence ID" value="NZ_LRRD01000054.1"/>
</dbReference>
<evidence type="ECO:0000313" key="1">
    <source>
        <dbReference type="EMBL" id="KXW57508.1"/>
    </source>
</evidence>